<dbReference type="GO" id="GO:0003677">
    <property type="term" value="F:DNA binding"/>
    <property type="evidence" value="ECO:0007669"/>
    <property type="project" value="UniProtKB-KW"/>
</dbReference>
<dbReference type="InterPro" id="IPR014001">
    <property type="entry name" value="Helicase_ATP-bd"/>
</dbReference>
<dbReference type="Proteomes" id="UP000014962">
    <property type="component" value="Unassembled WGS sequence"/>
</dbReference>
<evidence type="ECO:0000313" key="7">
    <source>
        <dbReference type="EMBL" id="EPR74021.1"/>
    </source>
</evidence>
<keyword evidence="3" id="KW-0067">ATP-binding</keyword>
<dbReference type="GO" id="GO:0005524">
    <property type="term" value="F:ATP binding"/>
    <property type="evidence" value="ECO:0007669"/>
    <property type="project" value="InterPro"/>
</dbReference>
<evidence type="ECO:0000256" key="3">
    <source>
        <dbReference type="ARBA" id="ARBA00022806"/>
    </source>
</evidence>
<dbReference type="InterPro" id="IPR047112">
    <property type="entry name" value="RecG/Mfd"/>
</dbReference>
<keyword evidence="8" id="KW-1185">Reference proteome</keyword>
<keyword evidence="4" id="KW-0238">DNA-binding</keyword>
<dbReference type="InterPro" id="IPR027417">
    <property type="entry name" value="P-loop_NTPase"/>
</dbReference>
<dbReference type="EMBL" id="ATMR01000060">
    <property type="protein sequence ID" value="EPR74021.1"/>
    <property type="molecule type" value="Genomic_DNA"/>
</dbReference>
<dbReference type="InterPro" id="IPR011545">
    <property type="entry name" value="DEAD/DEAH_box_helicase_dom"/>
</dbReference>
<dbReference type="PROSITE" id="PS51192">
    <property type="entry name" value="HELICASE_ATP_BIND_1"/>
    <property type="match status" value="1"/>
</dbReference>
<organism evidence="7 8">
    <name type="scientific">Winogradskyella psychrotolerans RS-3</name>
    <dbReference type="NCBI Taxonomy" id="641526"/>
    <lineage>
        <taxon>Bacteria</taxon>
        <taxon>Pseudomonadati</taxon>
        <taxon>Bacteroidota</taxon>
        <taxon>Flavobacteriia</taxon>
        <taxon>Flavobacteriales</taxon>
        <taxon>Flavobacteriaceae</taxon>
        <taxon>Winogradskyella</taxon>
    </lineage>
</organism>
<evidence type="ECO:0000313" key="8">
    <source>
        <dbReference type="Proteomes" id="UP000014962"/>
    </source>
</evidence>
<reference evidence="7 8" key="1">
    <citation type="journal article" date="2013" name="Genome Announc.">
        <title>Draft Genome Sequence of Winogradskyella psychrotolerans RS-3T, Isolated from the Marine Transect of Kongsfjorden, Ny-Alesund, Svalbard, Arctic Ocean.</title>
        <authorList>
            <person name="Kumar Pinnaka A."/>
            <person name="Ara S."/>
            <person name="Singh A."/>
            <person name="Shivaji S."/>
        </authorList>
    </citation>
    <scope>NUCLEOTIDE SEQUENCE [LARGE SCALE GENOMIC DNA]</scope>
    <source>
        <strain evidence="7 8">RS-3</strain>
    </source>
</reference>
<evidence type="ECO:0000256" key="2">
    <source>
        <dbReference type="ARBA" id="ARBA00022801"/>
    </source>
</evidence>
<protein>
    <submittedName>
        <fullName evidence="7">Transcription-repair coupling factor</fullName>
    </submittedName>
</protein>
<dbReference type="GO" id="GO:0006281">
    <property type="term" value="P:DNA repair"/>
    <property type="evidence" value="ECO:0007669"/>
    <property type="project" value="UniProtKB-KW"/>
</dbReference>
<keyword evidence="1" id="KW-0227">DNA damage</keyword>
<dbReference type="PATRIC" id="fig|641526.4.peg.972"/>
<evidence type="ECO:0000259" key="6">
    <source>
        <dbReference type="PROSITE" id="PS51192"/>
    </source>
</evidence>
<gene>
    <name evidence="7" type="ORF">ADIWIN_0981</name>
</gene>
<dbReference type="eggNOG" id="COG1197">
    <property type="taxonomic scope" value="Bacteria"/>
</dbReference>
<dbReference type="Pfam" id="PF00270">
    <property type="entry name" value="DEAD"/>
    <property type="match status" value="1"/>
</dbReference>
<dbReference type="SUPFAM" id="SSF52540">
    <property type="entry name" value="P-loop containing nucleoside triphosphate hydrolases"/>
    <property type="match status" value="1"/>
</dbReference>
<keyword evidence="2" id="KW-0378">Hydrolase</keyword>
<dbReference type="AlphaFoldDB" id="S7VV95"/>
<evidence type="ECO:0000256" key="1">
    <source>
        <dbReference type="ARBA" id="ARBA00022763"/>
    </source>
</evidence>
<dbReference type="GO" id="GO:0003678">
    <property type="term" value="F:DNA helicase activity"/>
    <property type="evidence" value="ECO:0007669"/>
    <property type="project" value="TreeGrafter"/>
</dbReference>
<evidence type="ECO:0000256" key="5">
    <source>
        <dbReference type="ARBA" id="ARBA00023204"/>
    </source>
</evidence>
<dbReference type="PANTHER" id="PTHR47964">
    <property type="entry name" value="ATP-DEPENDENT DNA HELICASE HOMOLOG RECG, CHLOROPLASTIC"/>
    <property type="match status" value="1"/>
</dbReference>
<dbReference type="STRING" id="641526.ADIWIN_0981"/>
<dbReference type="Gene3D" id="3.40.50.300">
    <property type="entry name" value="P-loop containing nucleotide triphosphate hydrolases"/>
    <property type="match status" value="1"/>
</dbReference>
<evidence type="ECO:0000256" key="4">
    <source>
        <dbReference type="ARBA" id="ARBA00023125"/>
    </source>
</evidence>
<keyword evidence="5" id="KW-0234">DNA repair</keyword>
<dbReference type="GO" id="GO:0016787">
    <property type="term" value="F:hydrolase activity"/>
    <property type="evidence" value="ECO:0007669"/>
    <property type="project" value="UniProtKB-KW"/>
</dbReference>
<comment type="caution">
    <text evidence="7">The sequence shown here is derived from an EMBL/GenBank/DDBJ whole genome shotgun (WGS) entry which is preliminary data.</text>
</comment>
<keyword evidence="3" id="KW-0347">Helicase</keyword>
<accession>S7VV95</accession>
<sequence length="134" mass="15047">MQLELEASFIYEDTPDQITSTADIKADMESERPMDRLICGDVGFGKTEVAIRAAFKAVDNGKQVAVLVPTTILAYQHSRTFKERLKDFPVTVDYVNRFRTAKEKRETLEGLEKGSVDIIIGTHQLASKNVNLKI</sequence>
<keyword evidence="3" id="KW-0547">Nucleotide-binding</keyword>
<proteinExistence type="predicted"/>
<feature type="domain" description="Helicase ATP-binding" evidence="6">
    <location>
        <begin position="27"/>
        <end position="134"/>
    </location>
</feature>
<dbReference type="PANTHER" id="PTHR47964:SF1">
    <property type="entry name" value="ATP-DEPENDENT DNA HELICASE HOMOLOG RECG, CHLOROPLASTIC"/>
    <property type="match status" value="1"/>
</dbReference>
<name>S7VV95_9FLAO</name>